<dbReference type="InterPro" id="IPR027417">
    <property type="entry name" value="P-loop_NTPase"/>
</dbReference>
<gene>
    <name evidence="2" type="ORF">HUV05_23490</name>
</gene>
<dbReference type="InterPro" id="IPR027785">
    <property type="entry name" value="UvrD-like_helicase_C"/>
</dbReference>
<keyword evidence="2" id="KW-0547">Nucleotide-binding</keyword>
<dbReference type="PANTHER" id="PTHR47642:SF5">
    <property type="entry name" value="ATP-DEPENDENT DNA HELICASE"/>
    <property type="match status" value="1"/>
</dbReference>
<dbReference type="Gene3D" id="3.40.50.300">
    <property type="entry name" value="P-loop containing nucleotide triphosphate hydrolases"/>
    <property type="match status" value="1"/>
</dbReference>
<reference evidence="2 3" key="1">
    <citation type="submission" date="2020-04" db="EMBL/GenBank/DDBJ databases">
        <authorList>
            <person name="Pieper L."/>
        </authorList>
    </citation>
    <scope>NUCLEOTIDE SEQUENCE [LARGE SCALE GENOMIC DNA]</scope>
    <source>
        <strain evidence="2 3">B33</strain>
    </source>
</reference>
<dbReference type="EMBL" id="JABWDJ010000440">
    <property type="protein sequence ID" value="NVB76401.1"/>
    <property type="molecule type" value="Genomic_DNA"/>
</dbReference>
<dbReference type="CDD" id="cd18809">
    <property type="entry name" value="SF1_C_RecD"/>
    <property type="match status" value="1"/>
</dbReference>
<feature type="domain" description="UvrD-like helicase C-terminal" evidence="1">
    <location>
        <begin position="22"/>
        <end position="61"/>
    </location>
</feature>
<evidence type="ECO:0000313" key="3">
    <source>
        <dbReference type="Proteomes" id="UP000524321"/>
    </source>
</evidence>
<comment type="caution">
    <text evidence="2">The sequence shown here is derived from an EMBL/GenBank/DDBJ whole genome shotgun (WGS) entry which is preliminary data.</text>
</comment>
<dbReference type="SUPFAM" id="SSF52540">
    <property type="entry name" value="P-loop containing nucleoside triphosphate hydrolases"/>
    <property type="match status" value="1"/>
</dbReference>
<evidence type="ECO:0000313" key="2">
    <source>
        <dbReference type="EMBL" id="NVB76401.1"/>
    </source>
</evidence>
<dbReference type="GO" id="GO:0005524">
    <property type="term" value="F:ATP binding"/>
    <property type="evidence" value="ECO:0007669"/>
    <property type="project" value="UniProtKB-KW"/>
</dbReference>
<sequence length="121" mass="13896">NEETKEITEVIEGTFRQYPIRLAWAITIHKSQGLTFERAIIDARNSFAHGQTYVALSRCKTLEGMVLESPLRREAIISDATVDNFTKAVEQNKPGSQQLNDMQRAYFFDLLSDLFNFYSID</sequence>
<evidence type="ECO:0000259" key="1">
    <source>
        <dbReference type="Pfam" id="PF13538"/>
    </source>
</evidence>
<protein>
    <submittedName>
        <fullName evidence="2">ATP-binding domain-containing protein</fullName>
    </submittedName>
</protein>
<dbReference type="RefSeq" id="WP_176350890.1">
    <property type="nucleotide sequence ID" value="NZ_JABWDJ010000440.1"/>
</dbReference>
<dbReference type="AlphaFoldDB" id="A0A7Y6PIE8"/>
<proteinExistence type="predicted"/>
<feature type="non-terminal residue" evidence="2">
    <location>
        <position position="121"/>
    </location>
</feature>
<name>A0A7Y6PIE8_PHOVU</name>
<dbReference type="Pfam" id="PF13538">
    <property type="entry name" value="UvrD_C_2"/>
    <property type="match status" value="1"/>
</dbReference>
<organism evidence="2 3">
    <name type="scientific">Phocaeicola vulgatus</name>
    <name type="common">Bacteroides vulgatus</name>
    <dbReference type="NCBI Taxonomy" id="821"/>
    <lineage>
        <taxon>Bacteria</taxon>
        <taxon>Pseudomonadati</taxon>
        <taxon>Bacteroidota</taxon>
        <taxon>Bacteroidia</taxon>
        <taxon>Bacteroidales</taxon>
        <taxon>Bacteroidaceae</taxon>
        <taxon>Phocaeicola</taxon>
    </lineage>
</organism>
<dbReference type="Proteomes" id="UP000524321">
    <property type="component" value="Unassembled WGS sequence"/>
</dbReference>
<reference evidence="2 3" key="2">
    <citation type="submission" date="2020-07" db="EMBL/GenBank/DDBJ databases">
        <title>Bacterial metabolism rescues the inhibition of intestinal drug absorption by food and drug additives.</title>
        <authorList>
            <person name="Zou L."/>
            <person name="Spanogiannopoulos P."/>
            <person name="Chien H.-C."/>
            <person name="Pieper L.M."/>
            <person name="Cai W."/>
            <person name="Khuri N."/>
            <person name="Pottel J."/>
            <person name="Vora B."/>
            <person name="Ni Z."/>
            <person name="Tsakalozou E."/>
            <person name="Zhang W."/>
            <person name="Shoichet B.K."/>
            <person name="Giacomini K.M."/>
            <person name="Turnbaugh P.J."/>
        </authorList>
    </citation>
    <scope>NUCLEOTIDE SEQUENCE [LARGE SCALE GENOMIC DNA]</scope>
    <source>
        <strain evidence="2 3">B33</strain>
    </source>
</reference>
<keyword evidence="2" id="KW-0067">ATP-binding</keyword>
<feature type="non-terminal residue" evidence="2">
    <location>
        <position position="1"/>
    </location>
</feature>
<dbReference type="PANTHER" id="PTHR47642">
    <property type="entry name" value="ATP-DEPENDENT DNA HELICASE"/>
    <property type="match status" value="1"/>
</dbReference>
<dbReference type="InterPro" id="IPR051055">
    <property type="entry name" value="PIF1_helicase"/>
</dbReference>
<accession>A0A7Y6PIE8</accession>